<keyword evidence="3" id="KW-1185">Reference proteome</keyword>
<accession>A0ABW1VL02</accession>
<protein>
    <recommendedName>
        <fullName evidence="4">Holin</fullName>
    </recommendedName>
</protein>
<feature type="transmembrane region" description="Helical" evidence="1">
    <location>
        <begin position="75"/>
        <end position="94"/>
    </location>
</feature>
<keyword evidence="1" id="KW-0472">Membrane</keyword>
<name>A0ABW1VL02_9GAMM</name>
<gene>
    <name evidence="2" type="ORF">ACFP73_06655</name>
</gene>
<keyword evidence="1" id="KW-0812">Transmembrane</keyword>
<dbReference type="EMBL" id="JBHSUC010000005">
    <property type="protein sequence ID" value="MFC6361784.1"/>
    <property type="molecule type" value="Genomic_DNA"/>
</dbReference>
<feature type="transmembrane region" description="Helical" evidence="1">
    <location>
        <begin position="6"/>
        <end position="23"/>
    </location>
</feature>
<dbReference type="Proteomes" id="UP001596215">
    <property type="component" value="Unassembled WGS sequence"/>
</dbReference>
<dbReference type="Pfam" id="PF25612">
    <property type="entry name" value="DUF7940"/>
    <property type="match status" value="1"/>
</dbReference>
<comment type="caution">
    <text evidence="2">The sequence shown here is derived from an EMBL/GenBank/DDBJ whole genome shotgun (WGS) entry which is preliminary data.</text>
</comment>
<evidence type="ECO:0000313" key="3">
    <source>
        <dbReference type="Proteomes" id="UP001596215"/>
    </source>
</evidence>
<dbReference type="InterPro" id="IPR057700">
    <property type="entry name" value="DUF7940"/>
</dbReference>
<dbReference type="RefSeq" id="WP_343878281.1">
    <property type="nucleotide sequence ID" value="NZ_BAAAFW010000095.1"/>
</dbReference>
<proteinExistence type="predicted"/>
<reference evidence="3" key="1">
    <citation type="journal article" date="2019" name="Int. J. Syst. Evol. Microbiol.">
        <title>The Global Catalogue of Microorganisms (GCM) 10K type strain sequencing project: providing services to taxonomists for standard genome sequencing and annotation.</title>
        <authorList>
            <consortium name="The Broad Institute Genomics Platform"/>
            <consortium name="The Broad Institute Genome Sequencing Center for Infectious Disease"/>
            <person name="Wu L."/>
            <person name="Ma J."/>
        </authorList>
    </citation>
    <scope>NUCLEOTIDE SEQUENCE [LARGE SCALE GENOMIC DNA]</scope>
    <source>
        <strain evidence="3">CGMCC 4.1530</strain>
    </source>
</reference>
<sequence>MIFLTLPLIVIAAIIALLLIRKYTSLEFVAHAKLLWKTWSVWLGAAGAGVGAIMMQFPDAALNAWNTLPPDLKSYIPPHILGYISPAMMGLAVVSQYVRQPRLKARADEIRSEQ</sequence>
<organism evidence="2 3">
    <name type="scientific">Tatumella punctata</name>
    <dbReference type="NCBI Taxonomy" id="399969"/>
    <lineage>
        <taxon>Bacteria</taxon>
        <taxon>Pseudomonadati</taxon>
        <taxon>Pseudomonadota</taxon>
        <taxon>Gammaproteobacteria</taxon>
        <taxon>Enterobacterales</taxon>
        <taxon>Erwiniaceae</taxon>
        <taxon>Tatumella</taxon>
    </lineage>
</organism>
<keyword evidence="1" id="KW-1133">Transmembrane helix</keyword>
<evidence type="ECO:0008006" key="4">
    <source>
        <dbReference type="Google" id="ProtNLM"/>
    </source>
</evidence>
<feature type="transmembrane region" description="Helical" evidence="1">
    <location>
        <begin position="35"/>
        <end position="55"/>
    </location>
</feature>
<evidence type="ECO:0000313" key="2">
    <source>
        <dbReference type="EMBL" id="MFC6361784.1"/>
    </source>
</evidence>
<evidence type="ECO:0000256" key="1">
    <source>
        <dbReference type="SAM" id="Phobius"/>
    </source>
</evidence>